<dbReference type="SUPFAM" id="SSF88697">
    <property type="entry name" value="PUA domain-like"/>
    <property type="match status" value="1"/>
</dbReference>
<evidence type="ECO:0000256" key="2">
    <source>
        <dbReference type="ARBA" id="ARBA00005528"/>
    </source>
</evidence>
<evidence type="ECO:0000256" key="8">
    <source>
        <dbReference type="ARBA" id="ARBA00025699"/>
    </source>
</evidence>
<evidence type="ECO:0000259" key="11">
    <source>
        <dbReference type="Pfam" id="PF04452"/>
    </source>
</evidence>
<keyword evidence="6 10" id="KW-0808">Transferase</keyword>
<dbReference type="PANTHER" id="PTHR30027">
    <property type="entry name" value="RIBOSOMAL RNA SMALL SUBUNIT METHYLTRANSFERASE E"/>
    <property type="match status" value="1"/>
</dbReference>
<dbReference type="InterPro" id="IPR015947">
    <property type="entry name" value="PUA-like_sf"/>
</dbReference>
<sequence length="244" mass="26804">MELFYSEDIHGSFLKLGEEESRHCIKVLRHREGDEISVIDGKGSLYRCRIVSGLDRVTEAEILDTTGHWGAHPYRLEMAVCPTKNMDRYEWFAEKACEIGVDSIVPVIGDHSERKVLKADRLRKILLSATKQSLKAEIPEVGETVPVRGYITGLSGQEGTLKLIACCFEDGSRPRISIKEALSGIPQGCGKISVLIGPEGDFSREEVALAISCGFIPVHLGPSRLRTETAALAAVAAVYSRFSM</sequence>
<evidence type="ECO:0000313" key="13">
    <source>
        <dbReference type="EMBL" id="MBO8449434.1"/>
    </source>
</evidence>
<evidence type="ECO:0000259" key="12">
    <source>
        <dbReference type="Pfam" id="PF20260"/>
    </source>
</evidence>
<dbReference type="PANTHER" id="PTHR30027:SF3">
    <property type="entry name" value="16S RRNA (URACIL(1498)-N(3))-METHYLTRANSFERASE"/>
    <property type="match status" value="1"/>
</dbReference>
<comment type="similarity">
    <text evidence="2 10">Belongs to the RNA methyltransferase RsmE family.</text>
</comment>
<dbReference type="InterPro" id="IPR046886">
    <property type="entry name" value="RsmE_MTase_dom"/>
</dbReference>
<name>A0A9D9EL09_9BACT</name>
<dbReference type="GO" id="GO:0070475">
    <property type="term" value="P:rRNA base methylation"/>
    <property type="evidence" value="ECO:0007669"/>
    <property type="project" value="TreeGrafter"/>
</dbReference>
<dbReference type="CDD" id="cd18084">
    <property type="entry name" value="RsmE-like"/>
    <property type="match status" value="1"/>
</dbReference>
<feature type="domain" description="Ribosomal RNA small subunit methyltransferase E PUA-like" evidence="12">
    <location>
        <begin position="17"/>
        <end position="52"/>
    </location>
</feature>
<dbReference type="GO" id="GO:0005737">
    <property type="term" value="C:cytoplasm"/>
    <property type="evidence" value="ECO:0007669"/>
    <property type="project" value="UniProtKB-SubCell"/>
</dbReference>
<dbReference type="InterPro" id="IPR029026">
    <property type="entry name" value="tRNA_m1G_MTases_N"/>
</dbReference>
<dbReference type="EC" id="2.1.1.193" evidence="10"/>
<evidence type="ECO:0000256" key="6">
    <source>
        <dbReference type="ARBA" id="ARBA00022679"/>
    </source>
</evidence>
<protein>
    <recommendedName>
        <fullName evidence="10">Ribosomal RNA small subunit methyltransferase E</fullName>
        <ecNumber evidence="10">2.1.1.193</ecNumber>
    </recommendedName>
</protein>
<dbReference type="InterPro" id="IPR006700">
    <property type="entry name" value="RsmE"/>
</dbReference>
<comment type="caution">
    <text evidence="13">The sequence shown here is derived from an EMBL/GenBank/DDBJ whole genome shotgun (WGS) entry which is preliminary data.</text>
</comment>
<evidence type="ECO:0000256" key="7">
    <source>
        <dbReference type="ARBA" id="ARBA00022691"/>
    </source>
</evidence>
<keyword evidence="4 10" id="KW-0698">rRNA processing</keyword>
<reference evidence="13" key="2">
    <citation type="journal article" date="2021" name="PeerJ">
        <title>Extensive microbial diversity within the chicken gut microbiome revealed by metagenomics and culture.</title>
        <authorList>
            <person name="Gilroy R."/>
            <person name="Ravi A."/>
            <person name="Getino M."/>
            <person name="Pursley I."/>
            <person name="Horton D.L."/>
            <person name="Alikhan N.F."/>
            <person name="Baker D."/>
            <person name="Gharbi K."/>
            <person name="Hall N."/>
            <person name="Watson M."/>
            <person name="Adriaenssens E.M."/>
            <person name="Foster-Nyarko E."/>
            <person name="Jarju S."/>
            <person name="Secka A."/>
            <person name="Antonio M."/>
            <person name="Oren A."/>
            <person name="Chaudhuri R.R."/>
            <person name="La Ragione R."/>
            <person name="Hildebrand F."/>
            <person name="Pallen M.J."/>
        </authorList>
    </citation>
    <scope>NUCLEOTIDE SEQUENCE</scope>
    <source>
        <strain evidence="13">20514</strain>
    </source>
</reference>
<dbReference type="PIRSF" id="PIRSF015601">
    <property type="entry name" value="MTase_slr0722"/>
    <property type="match status" value="1"/>
</dbReference>
<comment type="catalytic activity">
    <reaction evidence="9 10">
        <text>uridine(1498) in 16S rRNA + S-adenosyl-L-methionine = N(3)-methyluridine(1498) in 16S rRNA + S-adenosyl-L-homocysteine + H(+)</text>
        <dbReference type="Rhea" id="RHEA:42920"/>
        <dbReference type="Rhea" id="RHEA-COMP:10283"/>
        <dbReference type="Rhea" id="RHEA-COMP:10284"/>
        <dbReference type="ChEBI" id="CHEBI:15378"/>
        <dbReference type="ChEBI" id="CHEBI:57856"/>
        <dbReference type="ChEBI" id="CHEBI:59789"/>
        <dbReference type="ChEBI" id="CHEBI:65315"/>
        <dbReference type="ChEBI" id="CHEBI:74502"/>
        <dbReference type="EC" id="2.1.1.193"/>
    </reaction>
</comment>
<dbReference type="Pfam" id="PF04452">
    <property type="entry name" value="Methyltrans_RNA"/>
    <property type="match status" value="1"/>
</dbReference>
<keyword evidence="5 10" id="KW-0489">Methyltransferase</keyword>
<accession>A0A9D9EL09</accession>
<evidence type="ECO:0000256" key="10">
    <source>
        <dbReference type="PIRNR" id="PIRNR015601"/>
    </source>
</evidence>
<evidence type="ECO:0000256" key="1">
    <source>
        <dbReference type="ARBA" id="ARBA00004496"/>
    </source>
</evidence>
<dbReference type="Proteomes" id="UP000810252">
    <property type="component" value="Unassembled WGS sequence"/>
</dbReference>
<reference evidence="13" key="1">
    <citation type="submission" date="2020-10" db="EMBL/GenBank/DDBJ databases">
        <authorList>
            <person name="Gilroy R."/>
        </authorList>
    </citation>
    <scope>NUCLEOTIDE SEQUENCE</scope>
    <source>
        <strain evidence="13">20514</strain>
    </source>
</reference>
<evidence type="ECO:0000256" key="3">
    <source>
        <dbReference type="ARBA" id="ARBA00022490"/>
    </source>
</evidence>
<dbReference type="Gene3D" id="2.40.240.20">
    <property type="entry name" value="Hypothetical PUA domain-like, domain 1"/>
    <property type="match status" value="1"/>
</dbReference>
<dbReference type="NCBIfam" id="TIGR00046">
    <property type="entry name" value="RsmE family RNA methyltransferase"/>
    <property type="match status" value="1"/>
</dbReference>
<dbReference type="InterPro" id="IPR046887">
    <property type="entry name" value="RsmE_PUA-like"/>
</dbReference>
<dbReference type="InterPro" id="IPR029028">
    <property type="entry name" value="Alpha/beta_knot_MTases"/>
</dbReference>
<keyword evidence="7 10" id="KW-0949">S-adenosyl-L-methionine</keyword>
<evidence type="ECO:0000256" key="9">
    <source>
        <dbReference type="ARBA" id="ARBA00047944"/>
    </source>
</evidence>
<dbReference type="SUPFAM" id="SSF75217">
    <property type="entry name" value="alpha/beta knot"/>
    <property type="match status" value="1"/>
</dbReference>
<dbReference type="GO" id="GO:0070042">
    <property type="term" value="F:rRNA (uridine-N3-)-methyltransferase activity"/>
    <property type="evidence" value="ECO:0007669"/>
    <property type="project" value="TreeGrafter"/>
</dbReference>
<evidence type="ECO:0000256" key="5">
    <source>
        <dbReference type="ARBA" id="ARBA00022603"/>
    </source>
</evidence>
<proteinExistence type="inferred from homology"/>
<evidence type="ECO:0000256" key="4">
    <source>
        <dbReference type="ARBA" id="ARBA00022552"/>
    </source>
</evidence>
<dbReference type="AlphaFoldDB" id="A0A9D9EL09"/>
<comment type="function">
    <text evidence="8 10">Specifically methylates the N3 position of the uracil ring of uridine 1498 (m3U1498) in 16S rRNA. Acts on the fully assembled 30S ribosomal subunit.</text>
</comment>
<keyword evidence="3 10" id="KW-0963">Cytoplasm</keyword>
<organism evidence="13 14">
    <name type="scientific">Candidatus Cryptobacteroides merdigallinarum</name>
    <dbReference type="NCBI Taxonomy" id="2840770"/>
    <lineage>
        <taxon>Bacteria</taxon>
        <taxon>Pseudomonadati</taxon>
        <taxon>Bacteroidota</taxon>
        <taxon>Bacteroidia</taxon>
        <taxon>Bacteroidales</taxon>
        <taxon>Candidatus Cryptobacteroides</taxon>
    </lineage>
</organism>
<evidence type="ECO:0000313" key="14">
    <source>
        <dbReference type="Proteomes" id="UP000810252"/>
    </source>
</evidence>
<gene>
    <name evidence="13" type="ORF">IAC29_09235</name>
</gene>
<comment type="subcellular location">
    <subcellularLocation>
        <location evidence="1 10">Cytoplasm</location>
    </subcellularLocation>
</comment>
<dbReference type="Gene3D" id="3.40.1280.10">
    <property type="match status" value="1"/>
</dbReference>
<dbReference type="EMBL" id="JADIMQ010000132">
    <property type="protein sequence ID" value="MBO8449434.1"/>
    <property type="molecule type" value="Genomic_DNA"/>
</dbReference>
<feature type="domain" description="Ribosomal RNA small subunit methyltransferase E methyltransferase" evidence="11">
    <location>
        <begin position="73"/>
        <end position="238"/>
    </location>
</feature>
<dbReference type="Pfam" id="PF20260">
    <property type="entry name" value="PUA_4"/>
    <property type="match status" value="1"/>
</dbReference>